<dbReference type="CDD" id="cd18186">
    <property type="entry name" value="BTB_POZ_ZBTB_KLHL-like"/>
    <property type="match status" value="2"/>
</dbReference>
<proteinExistence type="predicted"/>
<evidence type="ECO:0000256" key="3">
    <source>
        <dbReference type="PROSITE-ProRule" id="PRU00023"/>
    </source>
</evidence>
<evidence type="ECO:0000313" key="7">
    <source>
        <dbReference type="Proteomes" id="UP000530660"/>
    </source>
</evidence>
<dbReference type="PROSITE" id="PS50097">
    <property type="entry name" value="BTB"/>
    <property type="match status" value="1"/>
</dbReference>
<gene>
    <name evidence="6" type="primary">ABTB1</name>
    <name evidence="6" type="ORF">F1559_002396</name>
</gene>
<keyword evidence="7" id="KW-1185">Reference proteome</keyword>
<dbReference type="InterPro" id="IPR000210">
    <property type="entry name" value="BTB/POZ_dom"/>
</dbReference>
<dbReference type="InterPro" id="IPR036770">
    <property type="entry name" value="Ankyrin_rpt-contain_sf"/>
</dbReference>
<sequence length="642" mass="72039">MSRADADRERTPSTADEEAFVVDERTLTIDGLPLHIWCRTPGNLAKVRALVERGADVNAVDEHDATPVYYCALTGNAPVLRFLLEAGAVLDPKTFVGERVLYAALTPEIKRLLLQYREQTLPRYTDALTEHLRSALDSNTDHAAAVVADPDADIGFRLTKTRCLWAHRVVLAARCHLFEKILQERISSSKVLRVRHTDPDAFEAFIRYLYTSTVSVRFRHASEFVGLVRRFQLGELEHEVERQRQWLMRKRERKYEAITHQRLEDLHIRLFGASRVRHLEQDLERYLSRPGGMSFVDVHVRLEYASRTGGEEYAPIVFPAHWIFLRRSEYFRALRSFYGNRLDSSCMVRVPSDISPFAFECVLHHMYCSNLPRDWYERAVSGVCAAACMDKRGTDRPDPNELLVEVIAAADLLGYPHVKQSAASAMEIDRENVFGLLFAAACYQSRALRAACVRVLAEMLLDCVRPLHLPSFTALTCSATGMPEPESIAASLFPRMRPRPGRVATSLPAALAPRASLTEPTISNDARESPWPQAGSSGRAPTQVDASILSVDHHAVIFQHTSTFTALKQALRSDTFSDIMEDIREEALRLGLSHKFTAALRDPLGETLDRIIFDVTGGLRLSEGRVPRCPNQSCIGGSSATT</sequence>
<name>A0A7J7IM79_9RHOD</name>
<dbReference type="GO" id="GO:0000151">
    <property type="term" value="C:ubiquitin ligase complex"/>
    <property type="evidence" value="ECO:0007669"/>
    <property type="project" value="TreeGrafter"/>
</dbReference>
<dbReference type="PROSITE" id="PS50088">
    <property type="entry name" value="ANK_REPEAT"/>
    <property type="match status" value="1"/>
</dbReference>
<dbReference type="SUPFAM" id="SSF54695">
    <property type="entry name" value="POZ domain"/>
    <property type="match status" value="2"/>
</dbReference>
<accession>A0A7J7IM79</accession>
<dbReference type="OrthoDB" id="684045at2759"/>
<dbReference type="AlphaFoldDB" id="A0A7J7IM79"/>
<feature type="repeat" description="ANK" evidence="3">
    <location>
        <begin position="63"/>
        <end position="95"/>
    </location>
</feature>
<evidence type="ECO:0000259" key="5">
    <source>
        <dbReference type="PROSITE" id="PS50097"/>
    </source>
</evidence>
<comment type="caution">
    <text evidence="6">The sequence shown here is derived from an EMBL/GenBank/DDBJ whole genome shotgun (WGS) entry which is preliminary data.</text>
</comment>
<keyword evidence="1" id="KW-0677">Repeat</keyword>
<evidence type="ECO:0000256" key="1">
    <source>
        <dbReference type="ARBA" id="ARBA00022737"/>
    </source>
</evidence>
<dbReference type="InterPro" id="IPR011333">
    <property type="entry name" value="SKP1/BTB/POZ_sf"/>
</dbReference>
<evidence type="ECO:0000256" key="4">
    <source>
        <dbReference type="SAM" id="MobiDB-lite"/>
    </source>
</evidence>
<feature type="region of interest" description="Disordered" evidence="4">
    <location>
        <begin position="518"/>
        <end position="540"/>
    </location>
</feature>
<dbReference type="Pfam" id="PF00651">
    <property type="entry name" value="BTB"/>
    <property type="match status" value="1"/>
</dbReference>
<keyword evidence="2 3" id="KW-0040">ANK repeat</keyword>
<reference evidence="6 7" key="1">
    <citation type="journal article" date="2020" name="J. Phycol.">
        <title>Comparative genome analysis reveals Cyanidiococcus gen. nov., a new extremophilic red algal genus sister to Cyanidioschyzon (Cyanidioschyzonaceae, Rhodophyta).</title>
        <authorList>
            <person name="Liu S.-L."/>
            <person name="Chiang Y.-R."/>
            <person name="Yoon H.S."/>
            <person name="Fu H.-Y."/>
        </authorList>
    </citation>
    <scope>NUCLEOTIDE SEQUENCE [LARGE SCALE GENOMIC DNA]</scope>
    <source>
        <strain evidence="6 7">THAL066</strain>
    </source>
</reference>
<evidence type="ECO:0000256" key="2">
    <source>
        <dbReference type="ARBA" id="ARBA00023043"/>
    </source>
</evidence>
<evidence type="ECO:0000313" key="6">
    <source>
        <dbReference type="EMBL" id="KAF6003840.1"/>
    </source>
</evidence>
<dbReference type="SUPFAM" id="SSF48403">
    <property type="entry name" value="Ankyrin repeat"/>
    <property type="match status" value="1"/>
</dbReference>
<dbReference type="PANTHER" id="PTHR46231:SF1">
    <property type="entry name" value="ANKYRIN REPEAT AND BTB_POZ DOMAIN-CONTAINING PROTEIN 1"/>
    <property type="match status" value="1"/>
</dbReference>
<dbReference type="GO" id="GO:0005737">
    <property type="term" value="C:cytoplasm"/>
    <property type="evidence" value="ECO:0007669"/>
    <property type="project" value="TreeGrafter"/>
</dbReference>
<dbReference type="PANTHER" id="PTHR46231">
    <property type="entry name" value="ANKYRIN REPEAT AND BTB/POZ DOMAIN-CONTAINING PROTEIN 1"/>
    <property type="match status" value="1"/>
</dbReference>
<protein>
    <submittedName>
        <fullName evidence="6">Ankyrin repeat and BTB POZ</fullName>
    </submittedName>
</protein>
<dbReference type="InterPro" id="IPR002110">
    <property type="entry name" value="Ankyrin_rpt"/>
</dbReference>
<dbReference type="InterPro" id="IPR044515">
    <property type="entry name" value="ABTB1"/>
</dbReference>
<dbReference type="SMART" id="SM00225">
    <property type="entry name" value="BTB"/>
    <property type="match status" value="2"/>
</dbReference>
<feature type="domain" description="BTB" evidence="5">
    <location>
        <begin position="152"/>
        <end position="218"/>
    </location>
</feature>
<dbReference type="Gene3D" id="1.25.40.20">
    <property type="entry name" value="Ankyrin repeat-containing domain"/>
    <property type="match status" value="1"/>
</dbReference>
<dbReference type="Proteomes" id="UP000530660">
    <property type="component" value="Unassembled WGS sequence"/>
</dbReference>
<dbReference type="SMART" id="SM00248">
    <property type="entry name" value="ANK"/>
    <property type="match status" value="2"/>
</dbReference>
<dbReference type="Gene3D" id="3.30.710.10">
    <property type="entry name" value="Potassium Channel Kv1.1, Chain A"/>
    <property type="match status" value="2"/>
</dbReference>
<organism evidence="6 7">
    <name type="scientific">Cyanidiococcus yangmingshanensis</name>
    <dbReference type="NCBI Taxonomy" id="2690220"/>
    <lineage>
        <taxon>Eukaryota</taxon>
        <taxon>Rhodophyta</taxon>
        <taxon>Bangiophyceae</taxon>
        <taxon>Cyanidiales</taxon>
        <taxon>Cyanidiaceae</taxon>
        <taxon>Cyanidiococcus</taxon>
    </lineage>
</organism>
<dbReference type="Pfam" id="PF13637">
    <property type="entry name" value="Ank_4"/>
    <property type="match status" value="1"/>
</dbReference>
<dbReference type="EMBL" id="VWRR01000005">
    <property type="protein sequence ID" value="KAF6003840.1"/>
    <property type="molecule type" value="Genomic_DNA"/>
</dbReference>